<dbReference type="InterPro" id="IPR011011">
    <property type="entry name" value="Znf_FYVE_PHD"/>
</dbReference>
<dbReference type="PANTHER" id="PTHR45956:SF6">
    <property type="entry name" value="RUN DOMAIN-CONTAINING PROTEIN"/>
    <property type="match status" value="1"/>
</dbReference>
<accession>A0A226ET79</accession>
<dbReference type="InterPro" id="IPR017455">
    <property type="entry name" value="Znf_FYVE-rel"/>
</dbReference>
<dbReference type="SMART" id="SM00064">
    <property type="entry name" value="FYVE"/>
    <property type="match status" value="1"/>
</dbReference>
<feature type="region of interest" description="Disordered" evidence="6">
    <location>
        <begin position="71"/>
        <end position="93"/>
    </location>
</feature>
<dbReference type="AlphaFoldDB" id="A0A226ET79"/>
<evidence type="ECO:0000256" key="6">
    <source>
        <dbReference type="SAM" id="MobiDB-lite"/>
    </source>
</evidence>
<dbReference type="InterPro" id="IPR013083">
    <property type="entry name" value="Znf_RING/FYVE/PHD"/>
</dbReference>
<keyword evidence="4" id="KW-0175">Coiled coil</keyword>
<dbReference type="OMA" id="THREAQW"/>
<keyword evidence="3" id="KW-0862">Zinc</keyword>
<dbReference type="OrthoDB" id="79871at2759"/>
<dbReference type="GO" id="GO:0008270">
    <property type="term" value="F:zinc ion binding"/>
    <property type="evidence" value="ECO:0007669"/>
    <property type="project" value="UniProtKB-KW"/>
</dbReference>
<dbReference type="Pfam" id="PF01363">
    <property type="entry name" value="FYVE"/>
    <property type="match status" value="1"/>
</dbReference>
<keyword evidence="2 5" id="KW-0863">Zinc-finger</keyword>
<dbReference type="Proteomes" id="UP000198287">
    <property type="component" value="Unassembled WGS sequence"/>
</dbReference>
<evidence type="ECO:0000256" key="4">
    <source>
        <dbReference type="ARBA" id="ARBA00023054"/>
    </source>
</evidence>
<evidence type="ECO:0000259" key="7">
    <source>
        <dbReference type="PROSITE" id="PS50178"/>
    </source>
</evidence>
<proteinExistence type="predicted"/>
<evidence type="ECO:0000256" key="1">
    <source>
        <dbReference type="ARBA" id="ARBA00022723"/>
    </source>
</evidence>
<feature type="domain" description="FYVE-type" evidence="7">
    <location>
        <begin position="128"/>
        <end position="182"/>
    </location>
</feature>
<keyword evidence="9" id="KW-1185">Reference proteome</keyword>
<organism evidence="8 9">
    <name type="scientific">Folsomia candida</name>
    <name type="common">Springtail</name>
    <dbReference type="NCBI Taxonomy" id="158441"/>
    <lineage>
        <taxon>Eukaryota</taxon>
        <taxon>Metazoa</taxon>
        <taxon>Ecdysozoa</taxon>
        <taxon>Arthropoda</taxon>
        <taxon>Hexapoda</taxon>
        <taxon>Collembola</taxon>
        <taxon>Entomobryomorpha</taxon>
        <taxon>Isotomoidea</taxon>
        <taxon>Isotomidae</taxon>
        <taxon>Proisotominae</taxon>
        <taxon>Folsomia</taxon>
    </lineage>
</organism>
<name>A0A226ET79_FOLCA</name>
<evidence type="ECO:0000256" key="2">
    <source>
        <dbReference type="ARBA" id="ARBA00022771"/>
    </source>
</evidence>
<dbReference type="GO" id="GO:0005737">
    <property type="term" value="C:cytoplasm"/>
    <property type="evidence" value="ECO:0007669"/>
    <property type="project" value="TreeGrafter"/>
</dbReference>
<evidence type="ECO:0000313" key="9">
    <source>
        <dbReference type="Proteomes" id="UP000198287"/>
    </source>
</evidence>
<dbReference type="STRING" id="158441.A0A226ET79"/>
<feature type="compositionally biased region" description="Basic and acidic residues" evidence="6">
    <location>
        <begin position="81"/>
        <end position="93"/>
    </location>
</feature>
<dbReference type="PROSITE" id="PS50178">
    <property type="entry name" value="ZF_FYVE"/>
    <property type="match status" value="1"/>
</dbReference>
<evidence type="ECO:0000313" key="8">
    <source>
        <dbReference type="EMBL" id="OXA60813.1"/>
    </source>
</evidence>
<dbReference type="SUPFAM" id="SSF57903">
    <property type="entry name" value="FYVE/PHD zinc finger"/>
    <property type="match status" value="1"/>
</dbReference>
<dbReference type="InterPro" id="IPR047335">
    <property type="entry name" value="RUFY1-3"/>
</dbReference>
<reference evidence="8 9" key="1">
    <citation type="submission" date="2015-12" db="EMBL/GenBank/DDBJ databases">
        <title>The genome of Folsomia candida.</title>
        <authorList>
            <person name="Faddeeva A."/>
            <person name="Derks M.F."/>
            <person name="Anvar Y."/>
            <person name="Smit S."/>
            <person name="Van Straalen N."/>
            <person name="Roelofs D."/>
        </authorList>
    </citation>
    <scope>NUCLEOTIDE SEQUENCE [LARGE SCALE GENOMIC DNA]</scope>
    <source>
        <strain evidence="8 9">VU population</strain>
        <tissue evidence="8">Whole body</tissue>
    </source>
</reference>
<dbReference type="InterPro" id="IPR000306">
    <property type="entry name" value="Znf_FYVE"/>
</dbReference>
<sequence length="203" mass="22953">MSNANTELRLAQKDSRSVCMKLAEKELQLSTTEGDLRVEREWRITLQETTLKDKSKISDLMQKLLEEKSRNRDSAASLEMAGKEMDSLRRQVRDQEQTLEEMGIKVAESKLLADEMREAGGLLKWKSDKEFSHCKSCAKEFSLTRRKHHCRSCGEIFCGQCSDNVMELASSSKAVRVCDTCYGKGLVRFNTTNSSSGPSVLDK</sequence>
<evidence type="ECO:0000256" key="5">
    <source>
        <dbReference type="PROSITE-ProRule" id="PRU00091"/>
    </source>
</evidence>
<evidence type="ECO:0000256" key="3">
    <source>
        <dbReference type="ARBA" id="ARBA00022833"/>
    </source>
</evidence>
<protein>
    <submittedName>
        <fullName evidence="8">RUN and FYVE domain-containing protein 2</fullName>
    </submittedName>
</protein>
<dbReference type="CDD" id="cd15721">
    <property type="entry name" value="FYVE_RUFY1_like"/>
    <property type="match status" value="1"/>
</dbReference>
<gene>
    <name evidence="8" type="ORF">Fcan01_04444</name>
</gene>
<dbReference type="Gene3D" id="3.30.40.10">
    <property type="entry name" value="Zinc/RING finger domain, C3HC4 (zinc finger)"/>
    <property type="match status" value="1"/>
</dbReference>
<keyword evidence="1" id="KW-0479">Metal-binding</keyword>
<dbReference type="PANTHER" id="PTHR45956">
    <property type="entry name" value="RUN AND FYVE DOMAIN-CONTAINING PROTEIN 2-LIKE PROTEIN"/>
    <property type="match status" value="1"/>
</dbReference>
<dbReference type="EMBL" id="LNIX01000002">
    <property type="protein sequence ID" value="OXA60813.1"/>
    <property type="molecule type" value="Genomic_DNA"/>
</dbReference>
<comment type="caution">
    <text evidence="8">The sequence shown here is derived from an EMBL/GenBank/DDBJ whole genome shotgun (WGS) entry which is preliminary data.</text>
</comment>